<dbReference type="GO" id="GO:0046872">
    <property type="term" value="F:metal ion binding"/>
    <property type="evidence" value="ECO:0007669"/>
    <property type="project" value="UniProtKB-KW"/>
</dbReference>
<evidence type="ECO:0000259" key="5">
    <source>
        <dbReference type="Pfam" id="PF00149"/>
    </source>
</evidence>
<dbReference type="PANTHER" id="PTHR42988:SF2">
    <property type="entry name" value="CYCLIC NUCLEOTIDE PHOSPHODIESTERASE CBUA0032-RELATED"/>
    <property type="match status" value="1"/>
</dbReference>
<keyword evidence="7" id="KW-1185">Reference proteome</keyword>
<dbReference type="PANTHER" id="PTHR42988">
    <property type="entry name" value="PHOSPHOHYDROLASE"/>
    <property type="match status" value="1"/>
</dbReference>
<dbReference type="EMBL" id="CP049989">
    <property type="protein sequence ID" value="QIM51318.1"/>
    <property type="molecule type" value="Genomic_DNA"/>
</dbReference>
<accession>A0A6G8IE17</accession>
<dbReference type="KEGG" id="hcz:G9Q37_03800"/>
<reference evidence="6 7" key="1">
    <citation type="submission" date="2020-03" db="EMBL/GenBank/DDBJ databases">
        <title>Hydrogenophaga sp. nov. isolated from cyanobacterial mat.</title>
        <authorList>
            <person name="Thorat V."/>
            <person name="Kirdat K."/>
            <person name="Tiwarekar B."/>
            <person name="Costa E.D."/>
            <person name="Yadav A."/>
        </authorList>
    </citation>
    <scope>NUCLEOTIDE SEQUENCE [LARGE SCALE GENOMIC DNA]</scope>
    <source>
        <strain evidence="6 7">BA0156</strain>
    </source>
</reference>
<dbReference type="AlphaFoldDB" id="A0A6G8IE17"/>
<sequence>MNAPLLIAQLSDPHVGTGPDFLGGRMDTRAALQQAVAHVAALRPAPDVVLLTGDLTERGSAAEYAQVLAALAPLPMPVYAVPGNHDDPKVAQAALPQCMPVAADAPSGACCYRVRVGGLHLIALDTVVPMRSHGALPPVQLAWLARALGACRGEPVLLFMHHPPLPTGIEAMDACSLLEGGDELAALVRAHGAVQGILCGHLHRPVQMQFGGAPLHVAPSVSHQIRLDLRPGAPLLAQLEPPKVSLHRWTPAHGLCTHSSYVQDFGQGVPL</sequence>
<dbReference type="RefSeq" id="WP_166224786.1">
    <property type="nucleotide sequence ID" value="NZ_CP049989.1"/>
</dbReference>
<evidence type="ECO:0000256" key="1">
    <source>
        <dbReference type="ARBA" id="ARBA00022723"/>
    </source>
</evidence>
<dbReference type="Pfam" id="PF00149">
    <property type="entry name" value="Metallophos"/>
    <property type="match status" value="1"/>
</dbReference>
<evidence type="ECO:0000313" key="7">
    <source>
        <dbReference type="Proteomes" id="UP000503162"/>
    </source>
</evidence>
<dbReference type="InterPro" id="IPR004843">
    <property type="entry name" value="Calcineurin-like_PHP"/>
</dbReference>
<keyword evidence="3" id="KW-0408">Iron</keyword>
<comment type="similarity">
    <text evidence="4">Belongs to the cyclic nucleotide phosphodiesterase class-III family.</text>
</comment>
<dbReference type="Proteomes" id="UP000503162">
    <property type="component" value="Chromosome"/>
</dbReference>
<feature type="domain" description="Calcineurin-like phosphoesterase" evidence="5">
    <location>
        <begin position="7"/>
        <end position="205"/>
    </location>
</feature>
<protein>
    <submittedName>
        <fullName evidence="6">Phosphodiesterase</fullName>
    </submittedName>
</protein>
<dbReference type="Gene3D" id="3.60.21.40">
    <property type="entry name" value="GpdQ, catalytic alpha/beta sandwich domain"/>
    <property type="match status" value="1"/>
</dbReference>
<dbReference type="InterPro" id="IPR042283">
    <property type="entry name" value="GpdQ_catalytic"/>
</dbReference>
<dbReference type="InterPro" id="IPR029052">
    <property type="entry name" value="Metallo-depent_PP-like"/>
</dbReference>
<keyword evidence="1" id="KW-0479">Metal-binding</keyword>
<gene>
    <name evidence="6" type="ORF">G9Q37_03800</name>
</gene>
<dbReference type="SUPFAM" id="SSF56300">
    <property type="entry name" value="Metallo-dependent phosphatases"/>
    <property type="match status" value="1"/>
</dbReference>
<dbReference type="Gene3D" id="3.30.750.180">
    <property type="entry name" value="GpdQ, beta-strand dimerisation domain"/>
    <property type="match status" value="1"/>
</dbReference>
<proteinExistence type="inferred from homology"/>
<evidence type="ECO:0000256" key="2">
    <source>
        <dbReference type="ARBA" id="ARBA00022801"/>
    </source>
</evidence>
<name>A0A6G8IE17_9BURK</name>
<dbReference type="InterPro" id="IPR050884">
    <property type="entry name" value="CNP_phosphodiesterase-III"/>
</dbReference>
<evidence type="ECO:0000256" key="4">
    <source>
        <dbReference type="ARBA" id="ARBA00025742"/>
    </source>
</evidence>
<evidence type="ECO:0000313" key="6">
    <source>
        <dbReference type="EMBL" id="QIM51318.1"/>
    </source>
</evidence>
<evidence type="ECO:0000256" key="3">
    <source>
        <dbReference type="ARBA" id="ARBA00023004"/>
    </source>
</evidence>
<organism evidence="6 7">
    <name type="scientific">Hydrogenophaga crocea</name>
    <dbReference type="NCBI Taxonomy" id="2716225"/>
    <lineage>
        <taxon>Bacteria</taxon>
        <taxon>Pseudomonadati</taxon>
        <taxon>Pseudomonadota</taxon>
        <taxon>Betaproteobacteria</taxon>
        <taxon>Burkholderiales</taxon>
        <taxon>Comamonadaceae</taxon>
        <taxon>Hydrogenophaga</taxon>
    </lineage>
</organism>
<dbReference type="InterPro" id="IPR026575">
    <property type="entry name" value="GpdQ/CpdA-like"/>
</dbReference>
<dbReference type="InterPro" id="IPR042281">
    <property type="entry name" value="GpdQ_beta-strand"/>
</dbReference>
<dbReference type="GO" id="GO:0004112">
    <property type="term" value="F:cyclic-nucleotide phosphodiesterase activity"/>
    <property type="evidence" value="ECO:0007669"/>
    <property type="project" value="InterPro"/>
</dbReference>
<dbReference type="CDD" id="cd07402">
    <property type="entry name" value="MPP_GpdQ"/>
    <property type="match status" value="1"/>
</dbReference>
<keyword evidence="2" id="KW-0378">Hydrolase</keyword>